<dbReference type="SUPFAM" id="SSF52058">
    <property type="entry name" value="L domain-like"/>
    <property type="match status" value="1"/>
</dbReference>
<keyword evidence="5" id="KW-0433">Leucine-rich repeat</keyword>
<comment type="caution">
    <text evidence="11">The sequence shown here is derived from an EMBL/GenBank/DDBJ whole genome shotgun (WGS) entry which is preliminary data.</text>
</comment>
<keyword evidence="6 10" id="KW-0808">Transferase</keyword>
<dbReference type="Gene3D" id="1.25.40.120">
    <property type="entry name" value="Protein prenylyltransferase"/>
    <property type="match status" value="1"/>
</dbReference>
<dbReference type="Proteomes" id="UP000825729">
    <property type="component" value="Unassembled WGS sequence"/>
</dbReference>
<keyword evidence="12" id="KW-1185">Reference proteome</keyword>
<dbReference type="Gene3D" id="3.80.10.10">
    <property type="entry name" value="Ribonuclease Inhibitor"/>
    <property type="match status" value="1"/>
</dbReference>
<dbReference type="GO" id="GO:0097354">
    <property type="term" value="P:prenylation"/>
    <property type="evidence" value="ECO:0007669"/>
    <property type="project" value="UniProtKB-UniRule"/>
</dbReference>
<dbReference type="PANTHER" id="PTHR11129">
    <property type="entry name" value="PROTEIN FARNESYLTRANSFERASE ALPHA SUBUNIT/RAB GERANYLGERANYL TRANSFERASE ALPHA SUBUNIT"/>
    <property type="match status" value="1"/>
</dbReference>
<evidence type="ECO:0000256" key="9">
    <source>
        <dbReference type="ARBA" id="ARBA00047658"/>
    </source>
</evidence>
<proteinExistence type="inferred from homology"/>
<evidence type="ECO:0000313" key="12">
    <source>
        <dbReference type="Proteomes" id="UP000825729"/>
    </source>
</evidence>
<name>A0AAV7F870_ARIFI</name>
<comment type="function">
    <text evidence="10">Catalyzes the transfer of a geranyl-geranyl moiety from geranyl-geranyl pyrophosphate to cysteines occuring in specific C-terminal amino acid sequences.</text>
</comment>
<evidence type="ECO:0000256" key="5">
    <source>
        <dbReference type="ARBA" id="ARBA00022614"/>
    </source>
</evidence>
<evidence type="ECO:0000256" key="8">
    <source>
        <dbReference type="ARBA" id="ARBA00031267"/>
    </source>
</evidence>
<evidence type="ECO:0000256" key="1">
    <source>
        <dbReference type="ARBA" id="ARBA00006734"/>
    </source>
</evidence>
<dbReference type="PROSITE" id="PS51147">
    <property type="entry name" value="PFTA"/>
    <property type="match status" value="4"/>
</dbReference>
<keyword evidence="7" id="KW-0677">Repeat</keyword>
<evidence type="ECO:0000256" key="3">
    <source>
        <dbReference type="ARBA" id="ARBA00014772"/>
    </source>
</evidence>
<dbReference type="InterPro" id="IPR032675">
    <property type="entry name" value="LRR_dom_sf"/>
</dbReference>
<dbReference type="InterPro" id="IPR025875">
    <property type="entry name" value="Leu-rich_rpt_4"/>
</dbReference>
<dbReference type="InterPro" id="IPR001611">
    <property type="entry name" value="Leu-rich_rpt"/>
</dbReference>
<evidence type="ECO:0000313" key="11">
    <source>
        <dbReference type="EMBL" id="KAG9457139.1"/>
    </source>
</evidence>
<dbReference type="GO" id="GO:0004663">
    <property type="term" value="F:Rab geranylgeranyltransferase activity"/>
    <property type="evidence" value="ECO:0007669"/>
    <property type="project" value="UniProtKB-UniRule"/>
</dbReference>
<dbReference type="PROSITE" id="PS51450">
    <property type="entry name" value="LRR"/>
    <property type="match status" value="2"/>
</dbReference>
<dbReference type="PANTHER" id="PTHR11129:SF2">
    <property type="entry name" value="GERANYLGERANYL TRANSFERASE TYPE-2 SUBUNIT ALPHA"/>
    <property type="match status" value="1"/>
</dbReference>
<gene>
    <name evidence="11" type="ORF">H6P81_001647</name>
</gene>
<dbReference type="FunFam" id="1.25.40.120:FF:000035">
    <property type="entry name" value="Geranylgeranyl transferase type-2 subunit alpha"/>
    <property type="match status" value="1"/>
</dbReference>
<evidence type="ECO:0000256" key="6">
    <source>
        <dbReference type="ARBA" id="ARBA00022679"/>
    </source>
</evidence>
<dbReference type="InterPro" id="IPR002088">
    <property type="entry name" value="Prenyl_trans_a"/>
</dbReference>
<evidence type="ECO:0000256" key="10">
    <source>
        <dbReference type="RuleBase" id="RU367120"/>
    </source>
</evidence>
<evidence type="ECO:0000256" key="4">
    <source>
        <dbReference type="ARBA" id="ARBA00022602"/>
    </source>
</evidence>
<comment type="catalytic activity">
    <reaction evidence="9 10">
        <text>geranylgeranyl diphosphate + L-cysteinyl-[protein] = S-geranylgeranyl-L-cysteinyl-[protein] + diphosphate</text>
        <dbReference type="Rhea" id="RHEA:21240"/>
        <dbReference type="Rhea" id="RHEA-COMP:10131"/>
        <dbReference type="Rhea" id="RHEA-COMP:11537"/>
        <dbReference type="ChEBI" id="CHEBI:29950"/>
        <dbReference type="ChEBI" id="CHEBI:33019"/>
        <dbReference type="ChEBI" id="CHEBI:57533"/>
        <dbReference type="ChEBI" id="CHEBI:86021"/>
        <dbReference type="EC" id="2.5.1.60"/>
    </reaction>
</comment>
<comment type="similarity">
    <text evidence="1 10">Belongs to the protein prenyltransferase subunit alpha family.</text>
</comment>
<dbReference type="Pfam" id="PF12799">
    <property type="entry name" value="LRR_4"/>
    <property type="match status" value="1"/>
</dbReference>
<keyword evidence="4 10" id="KW-0637">Prenyltransferase</keyword>
<dbReference type="GO" id="GO:0005968">
    <property type="term" value="C:Rab-protein geranylgeranyltransferase complex"/>
    <property type="evidence" value="ECO:0007669"/>
    <property type="project" value="TreeGrafter"/>
</dbReference>
<dbReference type="EMBL" id="JAINDJ010000002">
    <property type="protein sequence ID" value="KAG9457139.1"/>
    <property type="molecule type" value="Genomic_DNA"/>
</dbReference>
<protein>
    <recommendedName>
        <fullName evidence="3 10">Geranylgeranyl transferase type-2 subunit alpha</fullName>
        <ecNumber evidence="2 10">2.5.1.60</ecNumber>
    </recommendedName>
    <alternativeName>
        <fullName evidence="8 10">Geranylgeranyl transferase type II subunit alpha</fullName>
    </alternativeName>
</protein>
<dbReference type="SUPFAM" id="SSF48439">
    <property type="entry name" value="Protein prenylyltransferase"/>
    <property type="match status" value="1"/>
</dbReference>
<evidence type="ECO:0000256" key="7">
    <source>
        <dbReference type="ARBA" id="ARBA00022737"/>
    </source>
</evidence>
<organism evidence="11 12">
    <name type="scientific">Aristolochia fimbriata</name>
    <name type="common">White veined hardy Dutchman's pipe vine</name>
    <dbReference type="NCBI Taxonomy" id="158543"/>
    <lineage>
        <taxon>Eukaryota</taxon>
        <taxon>Viridiplantae</taxon>
        <taxon>Streptophyta</taxon>
        <taxon>Embryophyta</taxon>
        <taxon>Tracheophyta</taxon>
        <taxon>Spermatophyta</taxon>
        <taxon>Magnoliopsida</taxon>
        <taxon>Magnoliidae</taxon>
        <taxon>Piperales</taxon>
        <taxon>Aristolochiaceae</taxon>
        <taxon>Aristolochia</taxon>
    </lineage>
</organism>
<sequence length="714" mass="82091">MKWNDSVFYIYEEVSSFEEFIVQSTQDTKMHGQPRKPLKPETAESIAKATELANIQSQLLFNHQNKIYDKQALNISSRLLEINPEIYTAWNYRKLAVQSLLQSLTDSDSIKPILDEELKVVESALRRNPKCYGAWHHRRWVLSKGFSSINNEFLLLDKLLKLDSRNFHGWNYRRFVAALKNVPAEEELRFTTEKINANFSNYSAWHNRCTLLSNLLQAKAQRFFPREKVLMEEYDLIHQAIFTDPDDQSGWFYYLWLLDETVIPEAPFLISSFPAPGSTLHLFTNSIMEGDLPLILYFNQPVGGVNSSTITVNSELSICDPIWKPISANKSGRAQAWVTYLKIPNMNSYVSKLYLVEVVIGHVAGIVSSNSFHYRYPSQFKFSLHSQDLSVDSDEKCDGAVVVWKDENFVIEGDVIKNINSSGVSFEAVEINKEHQTMVSNWSIGAIENEINLFRELVAEIDCKIGKLTLARLLMALDELMVLFNDRRRHSNEIMELYNELIKLDPVHSRYYMDERSLLIIDQVTSSRESMVQHCSFYKGSKPMSFSSSICLRLSKLSLTRIGFVERLLWIQMLDLSHNELRSIEGLEAMQLLARLNLSNNKIRSFTALEPLRLIKSLRVLDISYNEIGLHSIDTTRYLCSTPLSQSTEADRKLEEYVNDDIKASDSWEAIWIFGDLCLTQLDVEGNAIDGERFGKLVVKAIPTLKWLDGMCVR</sequence>
<dbReference type="EC" id="2.5.1.60" evidence="2 10"/>
<accession>A0AAV7F870</accession>
<reference evidence="11 12" key="1">
    <citation type="submission" date="2021-07" db="EMBL/GenBank/DDBJ databases">
        <title>The Aristolochia fimbriata genome: insights into angiosperm evolution, floral development and chemical biosynthesis.</title>
        <authorList>
            <person name="Jiao Y."/>
        </authorList>
    </citation>
    <scope>NUCLEOTIDE SEQUENCE [LARGE SCALE GENOMIC DNA]</scope>
    <source>
        <strain evidence="11">IBCAS-2021</strain>
        <tissue evidence="11">Leaf</tissue>
    </source>
</reference>
<dbReference type="AlphaFoldDB" id="A0AAV7F870"/>
<dbReference type="FunFam" id="3.80.10.10:FF:000756">
    <property type="entry name" value="Rab geranylgeranyl transferase like protein"/>
    <property type="match status" value="1"/>
</dbReference>
<dbReference type="Pfam" id="PF01239">
    <property type="entry name" value="PPTA"/>
    <property type="match status" value="5"/>
</dbReference>
<evidence type="ECO:0000256" key="2">
    <source>
        <dbReference type="ARBA" id="ARBA00012656"/>
    </source>
</evidence>